<keyword evidence="9" id="KW-1185">Reference proteome</keyword>
<feature type="transmembrane region" description="Helical" evidence="6">
    <location>
        <begin position="254"/>
        <end position="274"/>
    </location>
</feature>
<organism evidence="8 9">
    <name type="scientific">Kineosporia corallincola</name>
    <dbReference type="NCBI Taxonomy" id="2835133"/>
    <lineage>
        <taxon>Bacteria</taxon>
        <taxon>Bacillati</taxon>
        <taxon>Actinomycetota</taxon>
        <taxon>Actinomycetes</taxon>
        <taxon>Kineosporiales</taxon>
        <taxon>Kineosporiaceae</taxon>
        <taxon>Kineosporia</taxon>
    </lineage>
</organism>
<feature type="transmembrane region" description="Helical" evidence="6">
    <location>
        <begin position="74"/>
        <end position="92"/>
    </location>
</feature>
<proteinExistence type="inferred from homology"/>
<evidence type="ECO:0000256" key="6">
    <source>
        <dbReference type="SAM" id="Phobius"/>
    </source>
</evidence>
<dbReference type="PANTHER" id="PTHR32322">
    <property type="entry name" value="INNER MEMBRANE TRANSPORTER"/>
    <property type="match status" value="1"/>
</dbReference>
<dbReference type="Pfam" id="PF00892">
    <property type="entry name" value="EamA"/>
    <property type="match status" value="2"/>
</dbReference>
<keyword evidence="3 6" id="KW-0812">Transmembrane</keyword>
<evidence type="ECO:0000313" key="8">
    <source>
        <dbReference type="EMBL" id="MBT0770030.1"/>
    </source>
</evidence>
<dbReference type="InterPro" id="IPR050638">
    <property type="entry name" value="AA-Vitamin_Transporters"/>
</dbReference>
<keyword evidence="4 6" id="KW-1133">Transmembrane helix</keyword>
<evidence type="ECO:0000256" key="2">
    <source>
        <dbReference type="ARBA" id="ARBA00007362"/>
    </source>
</evidence>
<evidence type="ECO:0000256" key="5">
    <source>
        <dbReference type="ARBA" id="ARBA00023136"/>
    </source>
</evidence>
<sequence length="334" mass="34131">MKLSGTSTGLLAALLASASFGTSGVLAKPLMESGWSPVATVTLRALGGGLLLLPVALVSMRGRWSSLWRARSRVLVMGVVGVAFTQLAYFAAIRTVPVSTALLVEFLAPLLLVGLTWARTRRTPQRTVLAGSVLALAGLLLVIGPGAIRSVDLVGLLFAFGAAAGCATYFAVAARSGDGLPPVALAASGLLVGGVLLGAVGAGGLLAFTVRGGDLPMFGSPVVWWVPLLLLALVSTAFAYAMGITGSELLGSRLASFVGLLEVAFAALFAWLLLGERLTVLQLLGGVLILAGITAVRAERVTEPEGQVAELAEPAAVEPVKVPVALDHLHSKAR</sequence>
<reference evidence="8 9" key="1">
    <citation type="submission" date="2021-05" db="EMBL/GenBank/DDBJ databases">
        <title>Kineosporia and Streptomyces sp. nov. two new marine actinobacteria isolated from Coral.</title>
        <authorList>
            <person name="Buangrab K."/>
            <person name="Sutthacheep M."/>
            <person name="Yeemin T."/>
            <person name="Harunari E."/>
            <person name="Igarashi Y."/>
            <person name="Kanchanasin P."/>
            <person name="Tanasupawat S."/>
            <person name="Phongsopitanun W."/>
        </authorList>
    </citation>
    <scope>NUCLEOTIDE SEQUENCE [LARGE SCALE GENOMIC DNA]</scope>
    <source>
        <strain evidence="8 9">J2-2</strain>
    </source>
</reference>
<evidence type="ECO:0000256" key="4">
    <source>
        <dbReference type="ARBA" id="ARBA00022989"/>
    </source>
</evidence>
<dbReference type="EMBL" id="JAHBAY010000005">
    <property type="protein sequence ID" value="MBT0770030.1"/>
    <property type="molecule type" value="Genomic_DNA"/>
</dbReference>
<feature type="transmembrane region" description="Helical" evidence="6">
    <location>
        <begin position="280"/>
        <end position="298"/>
    </location>
</feature>
<comment type="subcellular location">
    <subcellularLocation>
        <location evidence="1">Membrane</location>
        <topology evidence="1">Multi-pass membrane protein</topology>
    </subcellularLocation>
</comment>
<evidence type="ECO:0000256" key="3">
    <source>
        <dbReference type="ARBA" id="ARBA00022692"/>
    </source>
</evidence>
<feature type="transmembrane region" description="Helical" evidence="6">
    <location>
        <begin position="43"/>
        <end position="62"/>
    </location>
</feature>
<feature type="transmembrane region" description="Helical" evidence="6">
    <location>
        <begin position="222"/>
        <end position="242"/>
    </location>
</feature>
<dbReference type="SUPFAM" id="SSF103481">
    <property type="entry name" value="Multidrug resistance efflux transporter EmrE"/>
    <property type="match status" value="2"/>
</dbReference>
<feature type="domain" description="EamA" evidence="7">
    <location>
        <begin position="8"/>
        <end position="143"/>
    </location>
</feature>
<feature type="transmembrane region" description="Helical" evidence="6">
    <location>
        <begin position="184"/>
        <end position="210"/>
    </location>
</feature>
<comment type="caution">
    <text evidence="8">The sequence shown here is derived from an EMBL/GenBank/DDBJ whole genome shotgun (WGS) entry which is preliminary data.</text>
</comment>
<feature type="domain" description="EamA" evidence="7">
    <location>
        <begin position="154"/>
        <end position="295"/>
    </location>
</feature>
<feature type="transmembrane region" description="Helical" evidence="6">
    <location>
        <begin position="98"/>
        <end position="117"/>
    </location>
</feature>
<protein>
    <submittedName>
        <fullName evidence="8">EamA family transporter</fullName>
    </submittedName>
</protein>
<feature type="transmembrane region" description="Helical" evidence="6">
    <location>
        <begin position="129"/>
        <end position="148"/>
    </location>
</feature>
<evidence type="ECO:0000259" key="7">
    <source>
        <dbReference type="Pfam" id="PF00892"/>
    </source>
</evidence>
<evidence type="ECO:0000256" key="1">
    <source>
        <dbReference type="ARBA" id="ARBA00004141"/>
    </source>
</evidence>
<dbReference type="InterPro" id="IPR000620">
    <property type="entry name" value="EamA_dom"/>
</dbReference>
<dbReference type="Proteomes" id="UP001197247">
    <property type="component" value="Unassembled WGS sequence"/>
</dbReference>
<gene>
    <name evidence="8" type="ORF">KIH74_13915</name>
</gene>
<keyword evidence="5 6" id="KW-0472">Membrane</keyword>
<feature type="transmembrane region" description="Helical" evidence="6">
    <location>
        <begin position="154"/>
        <end position="172"/>
    </location>
</feature>
<dbReference type="PANTHER" id="PTHR32322:SF2">
    <property type="entry name" value="EAMA DOMAIN-CONTAINING PROTEIN"/>
    <property type="match status" value="1"/>
</dbReference>
<accession>A0ABS5TG09</accession>
<name>A0ABS5TG09_9ACTN</name>
<comment type="similarity">
    <text evidence="2">Belongs to the EamA transporter family.</text>
</comment>
<dbReference type="RefSeq" id="WP_214156324.1">
    <property type="nucleotide sequence ID" value="NZ_JAHBAY010000005.1"/>
</dbReference>
<dbReference type="InterPro" id="IPR037185">
    <property type="entry name" value="EmrE-like"/>
</dbReference>
<evidence type="ECO:0000313" key="9">
    <source>
        <dbReference type="Proteomes" id="UP001197247"/>
    </source>
</evidence>